<dbReference type="AlphaFoldDB" id="A0A9P4QNL0"/>
<gene>
    <name evidence="2" type="ORF">EJ04DRAFT_516755</name>
</gene>
<proteinExistence type="predicted"/>
<feature type="compositionally biased region" description="Basic residues" evidence="1">
    <location>
        <begin position="1"/>
        <end position="14"/>
    </location>
</feature>
<reference evidence="2" key="1">
    <citation type="journal article" date="2020" name="Stud. Mycol.">
        <title>101 Dothideomycetes genomes: a test case for predicting lifestyles and emergence of pathogens.</title>
        <authorList>
            <person name="Haridas S."/>
            <person name="Albert R."/>
            <person name="Binder M."/>
            <person name="Bloem J."/>
            <person name="Labutti K."/>
            <person name="Salamov A."/>
            <person name="Andreopoulos B."/>
            <person name="Baker S."/>
            <person name="Barry K."/>
            <person name="Bills G."/>
            <person name="Bluhm B."/>
            <person name="Cannon C."/>
            <person name="Castanera R."/>
            <person name="Culley D."/>
            <person name="Daum C."/>
            <person name="Ezra D."/>
            <person name="Gonzalez J."/>
            <person name="Henrissat B."/>
            <person name="Kuo A."/>
            <person name="Liang C."/>
            <person name="Lipzen A."/>
            <person name="Lutzoni F."/>
            <person name="Magnuson J."/>
            <person name="Mondo S."/>
            <person name="Nolan M."/>
            <person name="Ohm R."/>
            <person name="Pangilinan J."/>
            <person name="Park H.-J."/>
            <person name="Ramirez L."/>
            <person name="Alfaro M."/>
            <person name="Sun H."/>
            <person name="Tritt A."/>
            <person name="Yoshinaga Y."/>
            <person name="Zwiers L.-H."/>
            <person name="Turgeon B."/>
            <person name="Goodwin S."/>
            <person name="Spatafora J."/>
            <person name="Crous P."/>
            <person name="Grigoriev I."/>
        </authorList>
    </citation>
    <scope>NUCLEOTIDE SEQUENCE</scope>
    <source>
        <strain evidence="2">CBS 125425</strain>
    </source>
</reference>
<comment type="caution">
    <text evidence="2">The sequence shown here is derived from an EMBL/GenBank/DDBJ whole genome shotgun (WGS) entry which is preliminary data.</text>
</comment>
<sequence>MGFMKRFRRQKSPKNKGLQSRNGAYLTPTYTGPDNTRRLDDKILRRIFEEVCPHTTDDTYDGSEESGNDGCMTCDMRDLGHCALVKRQWYGVAAGLLYKSIRIDAVHYCELEEVFQEERKRKSRGGDDIDAPTTRLLQLCRTVRENNYIAQRVRFLKLPYMTRESNKADLARTVSVLPNLEYVDLPDGFYSGDSSCHTLRQELQARCSHIRKMRYTDGGEQSFESLLQGYWQELRVLEITRIRIEPSVLRRVFGILPWLTEVSFSDLPGLNDSVFHSAPGIPDFPALDTLRLKKTKYITAAGLEQYLENGMCRDTLRKLCIKDCAGLPVQDLHKVLGMATSLQTLEYTATVSTSLPIDPIPPLTSRSLRTMNYEIISNASNQLYPPAASYYSYLTNSLMSSALPSLRHLYVRDPDFPESLTLAPPVRPFAADGGGPPPRGFNQQLEVFSKGLDELEWVFTSVIPADAYGRRGSLSGGRPLSSYSASKGLGPQWGGDARKSIVVPNGFGGFLAVPADNERPRSAGNLGPGGGGGGGGVRASWMSHGKRSSRADLWR</sequence>
<feature type="region of interest" description="Disordered" evidence="1">
    <location>
        <begin position="515"/>
        <end position="555"/>
    </location>
</feature>
<dbReference type="InterPro" id="IPR032675">
    <property type="entry name" value="LRR_dom_sf"/>
</dbReference>
<feature type="compositionally biased region" description="Gly residues" evidence="1">
    <location>
        <begin position="526"/>
        <end position="537"/>
    </location>
</feature>
<dbReference type="Proteomes" id="UP000799444">
    <property type="component" value="Unassembled WGS sequence"/>
</dbReference>
<feature type="region of interest" description="Disordered" evidence="1">
    <location>
        <begin position="1"/>
        <end position="33"/>
    </location>
</feature>
<dbReference type="Gene3D" id="3.80.10.10">
    <property type="entry name" value="Ribonuclease Inhibitor"/>
    <property type="match status" value="1"/>
</dbReference>
<feature type="compositionally biased region" description="Polar residues" evidence="1">
    <location>
        <begin position="17"/>
        <end position="33"/>
    </location>
</feature>
<accession>A0A9P4QNL0</accession>
<keyword evidence="3" id="KW-1185">Reference proteome</keyword>
<name>A0A9P4QNL0_9PLEO</name>
<dbReference type="OrthoDB" id="5405297at2759"/>
<evidence type="ECO:0000313" key="3">
    <source>
        <dbReference type="Proteomes" id="UP000799444"/>
    </source>
</evidence>
<dbReference type="SUPFAM" id="SSF52047">
    <property type="entry name" value="RNI-like"/>
    <property type="match status" value="1"/>
</dbReference>
<dbReference type="EMBL" id="ML996289">
    <property type="protein sequence ID" value="KAF2728239.1"/>
    <property type="molecule type" value="Genomic_DNA"/>
</dbReference>
<evidence type="ECO:0000313" key="2">
    <source>
        <dbReference type="EMBL" id="KAF2728239.1"/>
    </source>
</evidence>
<protein>
    <submittedName>
        <fullName evidence="2">F-box domain-containing protein</fullName>
    </submittedName>
</protein>
<evidence type="ECO:0000256" key="1">
    <source>
        <dbReference type="SAM" id="MobiDB-lite"/>
    </source>
</evidence>
<organism evidence="2 3">
    <name type="scientific">Polyplosphaeria fusca</name>
    <dbReference type="NCBI Taxonomy" id="682080"/>
    <lineage>
        <taxon>Eukaryota</taxon>
        <taxon>Fungi</taxon>
        <taxon>Dikarya</taxon>
        <taxon>Ascomycota</taxon>
        <taxon>Pezizomycotina</taxon>
        <taxon>Dothideomycetes</taxon>
        <taxon>Pleosporomycetidae</taxon>
        <taxon>Pleosporales</taxon>
        <taxon>Tetraplosphaeriaceae</taxon>
        <taxon>Polyplosphaeria</taxon>
    </lineage>
</organism>